<dbReference type="EMBL" id="CP016895">
    <property type="protein sequence ID" value="AOA59528.1"/>
    <property type="molecule type" value="Genomic_DNA"/>
</dbReference>
<feature type="domain" description="Transposase InsH N-terminal" evidence="1">
    <location>
        <begin position="17"/>
        <end position="107"/>
    </location>
</feature>
<name>A0A1B2M3K3_9GAMM</name>
<dbReference type="KEGG" id="ala:BFG52_02925"/>
<dbReference type="RefSeq" id="WP_067552400.1">
    <property type="nucleotide sequence ID" value="NZ_CP016895.1"/>
</dbReference>
<dbReference type="Pfam" id="PF05598">
    <property type="entry name" value="DUF772"/>
    <property type="match status" value="1"/>
</dbReference>
<dbReference type="EMBL" id="CP016895">
    <property type="protein sequence ID" value="AOA59603.1"/>
    <property type="molecule type" value="Genomic_DNA"/>
</dbReference>
<dbReference type="NCBIfam" id="NF033551">
    <property type="entry name" value="transpos_IS1182"/>
    <property type="match status" value="1"/>
</dbReference>
<dbReference type="InterPro" id="IPR008490">
    <property type="entry name" value="Transposase_InsH_N"/>
</dbReference>
<dbReference type="AlphaFoldDB" id="A0A1B2M3K3"/>
<dbReference type="EMBL" id="CP016895">
    <property type="protein sequence ID" value="AOA58745.1"/>
    <property type="molecule type" value="Genomic_DNA"/>
</dbReference>
<dbReference type="EMBL" id="CP016895">
    <property type="protein sequence ID" value="AOA58877.1"/>
    <property type="molecule type" value="Genomic_DNA"/>
</dbReference>
<dbReference type="Pfam" id="PF13751">
    <property type="entry name" value="DDE_Tnp_1_6"/>
    <property type="match status" value="1"/>
</dbReference>
<dbReference type="PANTHER" id="PTHR33408:SF2">
    <property type="entry name" value="TRANSPOSASE DDE DOMAIN-CONTAINING PROTEIN"/>
    <property type="match status" value="1"/>
</dbReference>
<dbReference type="InterPro" id="IPR025668">
    <property type="entry name" value="Tnp_DDE_dom"/>
</dbReference>
<accession>A0A1B2M3K3</accession>
<evidence type="ECO:0000313" key="5">
    <source>
        <dbReference type="EMBL" id="AOA58877.1"/>
    </source>
</evidence>
<dbReference type="OrthoDB" id="9182628at2"/>
<evidence type="ECO:0000313" key="9">
    <source>
        <dbReference type="Proteomes" id="UP000093391"/>
    </source>
</evidence>
<organism evidence="8 9">
    <name type="scientific">Acinetobacter larvae</name>
    <dbReference type="NCBI Taxonomy" id="1789224"/>
    <lineage>
        <taxon>Bacteria</taxon>
        <taxon>Pseudomonadati</taxon>
        <taxon>Pseudomonadota</taxon>
        <taxon>Gammaproteobacteria</taxon>
        <taxon>Moraxellales</taxon>
        <taxon>Moraxellaceae</taxon>
        <taxon>Acinetobacter</taxon>
    </lineage>
</organism>
<dbReference type="KEGG" id="ala:BFG52_15015"/>
<proteinExistence type="predicted"/>
<evidence type="ECO:0000313" key="7">
    <source>
        <dbReference type="EMBL" id="AOA59528.1"/>
    </source>
</evidence>
<dbReference type="KEGG" id="ala:BFG52_15460"/>
<sequence length="513" mass="60235">MAIKTYHQNQLHLIPHSFDDLIPEKHPVRLVNKVLDQIDSSPLVNAYDESGRPGYHPLLMLKIMVYAYMTNTYSSRKIEKALRENINFMWLSNMTIIDHNTINRFRNSKLEQCFKDIFKQIVLMLAEEGVITLKEIYTDGTKLEAQANRYTFVWGNAIKTNKAKMLKQLDELWKYAHQIEVGDQEPSKLEITEISSHTIDQVLKAIDDRLNEHSIQPDQATKKKLGAVKKNFKNRLIDYEEKEKILDGRNSYSKTDHDATFMRMKEDHMKNGQLKAGYNVQISTENQVIVNYSVHQNSNDFPTLKPHLEQMRELYGEEQFQELEVITADAGYGSEENYQYLEQQGLLAYIKYSTFDLERRQQRGKKAKQNLKNKQYLHYNAIDDYYVCPMGQHMTKIKDKQTKTSSGFIQHISIYEAQRCEGCPLRSSCHKSQGNRRIERNHHLEHYRTLMYERLLSEEGIEKRKRRSIEVEPVFGHIKSNRGFKRFTLRGMRKVNLEFGLHALAHNMMKMAA</sequence>
<gene>
    <name evidence="3" type="ORF">BFG52_02925</name>
    <name evidence="4" type="ORF">BFG52_10530</name>
    <name evidence="5" type="ORF">BFG52_11270</name>
    <name evidence="6" type="ORF">BFG52_11430</name>
    <name evidence="7" type="ORF">BFG52_15015</name>
    <name evidence="8" type="ORF">BFG52_15460</name>
</gene>
<evidence type="ECO:0000313" key="8">
    <source>
        <dbReference type="EMBL" id="AOA59603.1"/>
    </source>
</evidence>
<evidence type="ECO:0000313" key="4">
    <source>
        <dbReference type="EMBL" id="AOA58745.1"/>
    </source>
</evidence>
<dbReference type="KEGG" id="ala:BFG52_11270"/>
<dbReference type="EMBL" id="CP016895">
    <property type="protein sequence ID" value="AOA57409.1"/>
    <property type="molecule type" value="Genomic_DNA"/>
</dbReference>
<dbReference type="Proteomes" id="UP000093391">
    <property type="component" value="Chromosome"/>
</dbReference>
<dbReference type="KEGG" id="ala:BFG52_11430"/>
<evidence type="ECO:0000313" key="6">
    <source>
        <dbReference type="EMBL" id="AOA58904.1"/>
    </source>
</evidence>
<dbReference type="EMBL" id="CP016895">
    <property type="protein sequence ID" value="AOA58904.1"/>
    <property type="molecule type" value="Genomic_DNA"/>
</dbReference>
<feature type="domain" description="Transposase DDE" evidence="2">
    <location>
        <begin position="387"/>
        <end position="512"/>
    </location>
</feature>
<evidence type="ECO:0000259" key="1">
    <source>
        <dbReference type="Pfam" id="PF05598"/>
    </source>
</evidence>
<evidence type="ECO:0000259" key="2">
    <source>
        <dbReference type="Pfam" id="PF13751"/>
    </source>
</evidence>
<reference evidence="8 9" key="1">
    <citation type="submission" date="2016-08" db="EMBL/GenBank/DDBJ databases">
        <authorList>
            <person name="Seilhamer J.J."/>
        </authorList>
    </citation>
    <scope>NUCLEOTIDE SEQUENCE [LARGE SCALE GENOMIC DNA]</scope>
    <source>
        <strain evidence="8 9">BRTC-1</strain>
    </source>
</reference>
<dbReference type="PANTHER" id="PTHR33408">
    <property type="entry name" value="TRANSPOSASE"/>
    <property type="match status" value="1"/>
</dbReference>
<dbReference type="KEGG" id="ala:BFG52_10530"/>
<protein>
    <submittedName>
        <fullName evidence="8">Transposase</fullName>
    </submittedName>
</protein>
<dbReference type="InterPro" id="IPR047629">
    <property type="entry name" value="IS1182_transpos"/>
</dbReference>
<dbReference type="STRING" id="1789224.BFG52_02925"/>
<evidence type="ECO:0000313" key="3">
    <source>
        <dbReference type="EMBL" id="AOA57409.1"/>
    </source>
</evidence>
<keyword evidence="9" id="KW-1185">Reference proteome</keyword>